<evidence type="ECO:0000313" key="3">
    <source>
        <dbReference type="Proteomes" id="UP001642540"/>
    </source>
</evidence>
<keyword evidence="1" id="KW-0472">Membrane</keyword>
<evidence type="ECO:0000256" key="1">
    <source>
        <dbReference type="SAM" id="Phobius"/>
    </source>
</evidence>
<sequence length="354" mass="39255">MNRYYRSLSLYLIKADFLFKCSIYVKVLSNLTPAHLNSRDIKASLIHIIFIVQSFPLKLKVIKQLAAKHLKMNNFIFISLAILGTFSVSILARPDIIKDSSPQYLSCGGELNETYGTIVYKTDVSVFQNERCVWTIRNANAVSYSLDVLTYGLQPVAGDIGIEATCISKVGSRDVTISRTSIVQQGVVNLGSPCHLLLITYYSGENIQNSRGFAMLYTAVTGSSGISADSRHHMVNTVQGHVRHPLDVEMTYTSNEISTFTFAPLDNIHNPETKTVVSFVEDGLEAGCYDYLMLFQFSPATGWSSDHSLCSGTGYEKWESDDMIMAVFITDGSNVGRGFHLVHSHELTTLAKKD</sequence>
<gene>
    <name evidence="2" type="ORF">ODALV1_LOCUS30559</name>
</gene>
<dbReference type="SUPFAM" id="SSF49854">
    <property type="entry name" value="Spermadhesin, CUB domain"/>
    <property type="match status" value="1"/>
</dbReference>
<feature type="transmembrane region" description="Helical" evidence="1">
    <location>
        <begin position="74"/>
        <end position="92"/>
    </location>
</feature>
<evidence type="ECO:0008006" key="4">
    <source>
        <dbReference type="Google" id="ProtNLM"/>
    </source>
</evidence>
<keyword evidence="1" id="KW-1133">Transmembrane helix</keyword>
<name>A0ABP1S8D3_9HEXA</name>
<accession>A0ABP1S8D3</accession>
<keyword evidence="3" id="KW-1185">Reference proteome</keyword>
<protein>
    <recommendedName>
        <fullName evidence="4">CUB domain-containing protein</fullName>
    </recommendedName>
</protein>
<reference evidence="2 3" key="1">
    <citation type="submission" date="2024-08" db="EMBL/GenBank/DDBJ databases">
        <authorList>
            <person name="Cucini C."/>
            <person name="Frati F."/>
        </authorList>
    </citation>
    <scope>NUCLEOTIDE SEQUENCE [LARGE SCALE GENOMIC DNA]</scope>
</reference>
<dbReference type="Proteomes" id="UP001642540">
    <property type="component" value="Unassembled WGS sequence"/>
</dbReference>
<dbReference type="InterPro" id="IPR035914">
    <property type="entry name" value="Sperma_CUB_dom_sf"/>
</dbReference>
<organism evidence="2 3">
    <name type="scientific">Orchesella dallaii</name>
    <dbReference type="NCBI Taxonomy" id="48710"/>
    <lineage>
        <taxon>Eukaryota</taxon>
        <taxon>Metazoa</taxon>
        <taxon>Ecdysozoa</taxon>
        <taxon>Arthropoda</taxon>
        <taxon>Hexapoda</taxon>
        <taxon>Collembola</taxon>
        <taxon>Entomobryomorpha</taxon>
        <taxon>Entomobryoidea</taxon>
        <taxon>Orchesellidae</taxon>
        <taxon>Orchesellinae</taxon>
        <taxon>Orchesella</taxon>
    </lineage>
</organism>
<proteinExistence type="predicted"/>
<dbReference type="EMBL" id="CAXLJM020000164">
    <property type="protein sequence ID" value="CAL8145646.1"/>
    <property type="molecule type" value="Genomic_DNA"/>
</dbReference>
<comment type="caution">
    <text evidence="2">The sequence shown here is derived from an EMBL/GenBank/DDBJ whole genome shotgun (WGS) entry which is preliminary data.</text>
</comment>
<evidence type="ECO:0000313" key="2">
    <source>
        <dbReference type="EMBL" id="CAL8145646.1"/>
    </source>
</evidence>
<keyword evidence="1" id="KW-0812">Transmembrane</keyword>